<evidence type="ECO:0000313" key="4">
    <source>
        <dbReference type="Proteomes" id="UP000789831"/>
    </source>
</evidence>
<dbReference type="PANTHER" id="PTHR34587">
    <property type="entry name" value="VWFA DOMAIN-CONTAINING PROTEIN"/>
    <property type="match status" value="1"/>
</dbReference>
<keyword evidence="4" id="KW-1185">Reference proteome</keyword>
<accession>A0A9N9C530</accession>
<feature type="compositionally biased region" description="Basic residues" evidence="1">
    <location>
        <begin position="26"/>
        <end position="36"/>
    </location>
</feature>
<feature type="chain" id="PRO_5040447708" evidence="2">
    <location>
        <begin position="21"/>
        <end position="237"/>
    </location>
</feature>
<keyword evidence="2" id="KW-0732">Signal</keyword>
<evidence type="ECO:0000256" key="1">
    <source>
        <dbReference type="SAM" id="MobiDB-lite"/>
    </source>
</evidence>
<name>A0A9N9C530_9GLOM</name>
<proteinExistence type="predicted"/>
<organism evidence="3 4">
    <name type="scientific">Ambispora gerdemannii</name>
    <dbReference type="NCBI Taxonomy" id="144530"/>
    <lineage>
        <taxon>Eukaryota</taxon>
        <taxon>Fungi</taxon>
        <taxon>Fungi incertae sedis</taxon>
        <taxon>Mucoromycota</taxon>
        <taxon>Glomeromycotina</taxon>
        <taxon>Glomeromycetes</taxon>
        <taxon>Archaeosporales</taxon>
        <taxon>Ambisporaceae</taxon>
        <taxon>Ambispora</taxon>
    </lineage>
</organism>
<reference evidence="3" key="1">
    <citation type="submission" date="2021-06" db="EMBL/GenBank/DDBJ databases">
        <authorList>
            <person name="Kallberg Y."/>
            <person name="Tangrot J."/>
            <person name="Rosling A."/>
        </authorList>
    </citation>
    <scope>NUCLEOTIDE SEQUENCE</scope>
    <source>
        <strain evidence="3">MT106</strain>
    </source>
</reference>
<dbReference type="AlphaFoldDB" id="A0A9N9C530"/>
<gene>
    <name evidence="3" type="ORF">AGERDE_LOCUS8608</name>
</gene>
<protein>
    <submittedName>
        <fullName evidence="3">5665_t:CDS:1</fullName>
    </submittedName>
</protein>
<dbReference type="PANTHER" id="PTHR34587:SF2">
    <property type="entry name" value="G-PROTEIN COUPLED RECEPTORS FAMILY 1 PROFILE DOMAIN-CONTAINING PROTEIN"/>
    <property type="match status" value="1"/>
</dbReference>
<dbReference type="EMBL" id="CAJVPL010001876">
    <property type="protein sequence ID" value="CAG8591037.1"/>
    <property type="molecule type" value="Genomic_DNA"/>
</dbReference>
<evidence type="ECO:0000256" key="2">
    <source>
        <dbReference type="SAM" id="SignalP"/>
    </source>
</evidence>
<feature type="signal peptide" evidence="2">
    <location>
        <begin position="1"/>
        <end position="20"/>
    </location>
</feature>
<sequence>MKKGLFILFLVIAFALAVVASPGLSKRGKKQKKPKPGKPSQPPSSSDADFAKDSLSGAANGHVCDVSKIKTKANGTQLKNGGRSCSDTQIGEIPDVSQMVSSLITTPENGQVLKANTPFTVSVISANLATGNFDDPETEYYKFSQQLNKKGFIKGHTHITVQRLISTKSAPDARDPIFFKGLNNITKESTLSVEVTPGLIPGIYRICTMTASFAHQPLIMPVAKRGAQDDCIRVKTA</sequence>
<dbReference type="OrthoDB" id="2336871at2759"/>
<feature type="region of interest" description="Disordered" evidence="1">
    <location>
        <begin position="25"/>
        <end position="52"/>
    </location>
</feature>
<comment type="caution">
    <text evidence="3">The sequence shown here is derived from an EMBL/GenBank/DDBJ whole genome shotgun (WGS) entry which is preliminary data.</text>
</comment>
<dbReference type="Proteomes" id="UP000789831">
    <property type="component" value="Unassembled WGS sequence"/>
</dbReference>
<dbReference type="InterPro" id="IPR053216">
    <property type="entry name" value="Appressorial_penetr-assoc"/>
</dbReference>
<evidence type="ECO:0000313" key="3">
    <source>
        <dbReference type="EMBL" id="CAG8591037.1"/>
    </source>
</evidence>